<dbReference type="PANTHER" id="PTHR43266:SF2">
    <property type="entry name" value="MAJOR FACILITATOR SUPERFAMILY (MFS) PROFILE DOMAIN-CONTAINING PROTEIN"/>
    <property type="match status" value="1"/>
</dbReference>
<comment type="subcellular location">
    <subcellularLocation>
        <location evidence="1">Cell membrane</location>
        <topology evidence="1">Multi-pass membrane protein</topology>
    </subcellularLocation>
</comment>
<dbReference type="RefSeq" id="WP_012826904.1">
    <property type="nucleotide sequence ID" value="NC_013440.1"/>
</dbReference>
<keyword evidence="4 7" id="KW-0812">Transmembrane</keyword>
<keyword evidence="10" id="KW-1185">Reference proteome</keyword>
<evidence type="ECO:0000256" key="4">
    <source>
        <dbReference type="ARBA" id="ARBA00022692"/>
    </source>
</evidence>
<feature type="domain" description="Major facilitator superfamily (MFS) profile" evidence="8">
    <location>
        <begin position="29"/>
        <end position="443"/>
    </location>
</feature>
<gene>
    <name evidence="9" type="ordered locus">Hoch_1747</name>
</gene>
<feature type="transmembrane region" description="Helical" evidence="7">
    <location>
        <begin position="30"/>
        <end position="56"/>
    </location>
</feature>
<dbReference type="Gene3D" id="1.20.1250.20">
    <property type="entry name" value="MFS general substrate transporter like domains"/>
    <property type="match status" value="1"/>
</dbReference>
<feature type="transmembrane region" description="Helical" evidence="7">
    <location>
        <begin position="364"/>
        <end position="383"/>
    </location>
</feature>
<feature type="transmembrane region" description="Helical" evidence="7">
    <location>
        <begin position="306"/>
        <end position="326"/>
    </location>
</feature>
<dbReference type="eggNOG" id="COG0477">
    <property type="taxonomic scope" value="Bacteria"/>
</dbReference>
<dbReference type="KEGG" id="hoh:Hoch_1747"/>
<dbReference type="STRING" id="502025.Hoch_1747"/>
<evidence type="ECO:0000256" key="5">
    <source>
        <dbReference type="ARBA" id="ARBA00022989"/>
    </source>
</evidence>
<reference evidence="9 10" key="1">
    <citation type="journal article" date="2010" name="Stand. Genomic Sci.">
        <title>Complete genome sequence of Haliangium ochraceum type strain (SMP-2).</title>
        <authorList>
            <consortium name="US DOE Joint Genome Institute (JGI-PGF)"/>
            <person name="Ivanova N."/>
            <person name="Daum C."/>
            <person name="Lang E."/>
            <person name="Abt B."/>
            <person name="Kopitz M."/>
            <person name="Saunders E."/>
            <person name="Lapidus A."/>
            <person name="Lucas S."/>
            <person name="Glavina Del Rio T."/>
            <person name="Nolan M."/>
            <person name="Tice H."/>
            <person name="Copeland A."/>
            <person name="Cheng J.F."/>
            <person name="Chen F."/>
            <person name="Bruce D."/>
            <person name="Goodwin L."/>
            <person name="Pitluck S."/>
            <person name="Mavromatis K."/>
            <person name="Pati A."/>
            <person name="Mikhailova N."/>
            <person name="Chen A."/>
            <person name="Palaniappan K."/>
            <person name="Land M."/>
            <person name="Hauser L."/>
            <person name="Chang Y.J."/>
            <person name="Jeffries C.D."/>
            <person name="Detter J.C."/>
            <person name="Brettin T."/>
            <person name="Rohde M."/>
            <person name="Goker M."/>
            <person name="Bristow J."/>
            <person name="Markowitz V."/>
            <person name="Eisen J.A."/>
            <person name="Hugenholtz P."/>
            <person name="Kyrpides N.C."/>
            <person name="Klenk H.P."/>
        </authorList>
    </citation>
    <scope>NUCLEOTIDE SEQUENCE [LARGE SCALE GENOMIC DNA]</scope>
    <source>
        <strain evidence="10">DSM 14365 / CIP 107738 / JCM 11303 / AJ 13395 / SMP-2</strain>
    </source>
</reference>
<organism evidence="9 10">
    <name type="scientific">Haliangium ochraceum (strain DSM 14365 / JCM 11303 / SMP-2)</name>
    <dbReference type="NCBI Taxonomy" id="502025"/>
    <lineage>
        <taxon>Bacteria</taxon>
        <taxon>Pseudomonadati</taxon>
        <taxon>Myxococcota</taxon>
        <taxon>Polyangia</taxon>
        <taxon>Haliangiales</taxon>
        <taxon>Kofleriaceae</taxon>
        <taxon>Haliangium</taxon>
    </lineage>
</organism>
<dbReference type="Pfam" id="PF07690">
    <property type="entry name" value="MFS_1"/>
    <property type="match status" value="1"/>
</dbReference>
<evidence type="ECO:0000256" key="1">
    <source>
        <dbReference type="ARBA" id="ARBA00004651"/>
    </source>
</evidence>
<feature type="transmembrane region" description="Helical" evidence="7">
    <location>
        <begin position="188"/>
        <end position="207"/>
    </location>
</feature>
<accession>D0LXU1</accession>
<feature type="transmembrane region" description="Helical" evidence="7">
    <location>
        <begin position="122"/>
        <end position="143"/>
    </location>
</feature>
<evidence type="ECO:0000256" key="2">
    <source>
        <dbReference type="ARBA" id="ARBA00022448"/>
    </source>
</evidence>
<dbReference type="PANTHER" id="PTHR43266">
    <property type="entry name" value="MACROLIDE-EFFLUX PROTEIN"/>
    <property type="match status" value="1"/>
</dbReference>
<feature type="transmembrane region" description="Helical" evidence="7">
    <location>
        <begin position="332"/>
        <end position="352"/>
    </location>
</feature>
<dbReference type="GO" id="GO:0005886">
    <property type="term" value="C:plasma membrane"/>
    <property type="evidence" value="ECO:0007669"/>
    <property type="project" value="UniProtKB-SubCell"/>
</dbReference>
<feature type="transmembrane region" description="Helical" evidence="7">
    <location>
        <begin position="417"/>
        <end position="438"/>
    </location>
</feature>
<dbReference type="InterPro" id="IPR036259">
    <property type="entry name" value="MFS_trans_sf"/>
</dbReference>
<keyword evidence="3" id="KW-1003">Cell membrane</keyword>
<feature type="transmembrane region" description="Helical" evidence="7">
    <location>
        <begin position="274"/>
        <end position="294"/>
    </location>
</feature>
<dbReference type="CDD" id="cd06173">
    <property type="entry name" value="MFS_MefA_like"/>
    <property type="match status" value="1"/>
</dbReference>
<evidence type="ECO:0000256" key="7">
    <source>
        <dbReference type="SAM" id="Phobius"/>
    </source>
</evidence>
<dbReference type="EMBL" id="CP001804">
    <property type="protein sequence ID" value="ACY14296.1"/>
    <property type="molecule type" value="Genomic_DNA"/>
</dbReference>
<dbReference type="SUPFAM" id="SSF103473">
    <property type="entry name" value="MFS general substrate transporter"/>
    <property type="match status" value="1"/>
</dbReference>
<name>D0LXU1_HALO1</name>
<keyword evidence="5 7" id="KW-1133">Transmembrane helix</keyword>
<evidence type="ECO:0000256" key="6">
    <source>
        <dbReference type="ARBA" id="ARBA00023136"/>
    </source>
</evidence>
<dbReference type="Proteomes" id="UP000001880">
    <property type="component" value="Chromosome"/>
</dbReference>
<dbReference type="GO" id="GO:0022857">
    <property type="term" value="F:transmembrane transporter activity"/>
    <property type="evidence" value="ECO:0007669"/>
    <property type="project" value="InterPro"/>
</dbReference>
<evidence type="ECO:0000256" key="3">
    <source>
        <dbReference type="ARBA" id="ARBA00022475"/>
    </source>
</evidence>
<protein>
    <submittedName>
        <fullName evidence="9">Major facilitator superfamily MFS_1</fullName>
    </submittedName>
</protein>
<keyword evidence="2" id="KW-0813">Transport</keyword>
<feature type="transmembrane region" description="Helical" evidence="7">
    <location>
        <begin position="95"/>
        <end position="116"/>
    </location>
</feature>
<dbReference type="InterPro" id="IPR020846">
    <property type="entry name" value="MFS_dom"/>
</dbReference>
<evidence type="ECO:0000313" key="10">
    <source>
        <dbReference type="Proteomes" id="UP000001880"/>
    </source>
</evidence>
<sequence length="463" mass="48587">MTSEPESPRAESAAAAAAESAAAAAGWRRFVLLWLGQSVSLTGSSLTSFALGLWVYQTTGAVAQFALIMLCSALPPILLTPVTGPLIDRHDRRRVILLSDSIAGLATLSIALLLFSGKLAVWHIYLNAILVAVCGSFQAPAYVASIPRLVPDQRLSRANGMVQVGHAFAQLFTPLAATSLLALAGLHAVLLVDGVTFLFAVTTLLRIRLPGPASAPAAHAQRDDLRTALREGLRFIWQHTALRALIAYLAVTNLVIGIVEVLVTPLVLSLSTVQMLGVIMTIGGLGFLAGSLLASLWGGLPQRIRVALAFEGLCGVSLVLAGLVTWVPALPVIAFCFFFGVPLFSSIATTLLQRHVPDNLRGRVFSLLGTVTQASAPLAYAVSGPLADLVFEPAMMPGGALADIFGPVFGVGPGRGIGLMFVVSGALTILICVLGARYRPLLRLDTRPAHADAPPSQPPSRDL</sequence>
<evidence type="ECO:0000313" key="9">
    <source>
        <dbReference type="EMBL" id="ACY14296.1"/>
    </source>
</evidence>
<dbReference type="PROSITE" id="PS50850">
    <property type="entry name" value="MFS"/>
    <property type="match status" value="1"/>
</dbReference>
<feature type="transmembrane region" description="Helical" evidence="7">
    <location>
        <begin position="62"/>
        <end position="83"/>
    </location>
</feature>
<feature type="transmembrane region" description="Helical" evidence="7">
    <location>
        <begin position="245"/>
        <end position="268"/>
    </location>
</feature>
<proteinExistence type="predicted"/>
<dbReference type="InterPro" id="IPR011701">
    <property type="entry name" value="MFS"/>
</dbReference>
<keyword evidence="6 7" id="KW-0472">Membrane</keyword>
<dbReference type="AlphaFoldDB" id="D0LXU1"/>
<dbReference type="HOGENOM" id="CLU_034180_16_0_7"/>
<evidence type="ECO:0000259" key="8">
    <source>
        <dbReference type="PROSITE" id="PS50850"/>
    </source>
</evidence>